<evidence type="ECO:0008006" key="4">
    <source>
        <dbReference type="Google" id="ProtNLM"/>
    </source>
</evidence>
<sequence length="1382" mass="149764">MRGAQLSSSLLYRGIRESCCLELRPPRHCQPHLSHYGFLHVRHFSSLTATIKGDHNDKEPQTDQGERGQQQVPPVRSALVREARRACVQRNSLVDMYQAAEKVQDGLARGEVSAGDAATLLSLFAKKKFVYKPFWRSVGKSILPLLPQVDTKGLALILNAFANAGVVDRRLLKEAADLIVLGNSRAQQRRNTHRLQGSSTGACDLSSVEAEESLPPGSKTRKNSCSLCGDEETLGSTLPNRSALRALGQIHGASENDEARSSEHGPLSQGVPDTGNARRNKEGVEAFLVPSALNARLKRSEMSVSAKSSHPAELNACGTTAKEGITRLLSVGAATPLHEGGSNSPLALVSAKAPLEPGDSNQISLHHGEESLEDTSVDDTRKVGTVRALRCQELHRAEVDLKAAEMDRPSAKMGERGNFQEDEQDSIFTALCPDNIRTPSKESIEPQQGRVGKEAGLSCKETNLFCSVLHPTSLSKPASYDCVGETTTNIGGQIQHEAAGKCTRQDAVISDHQEHGKTALVKRMNAQDMALVVNAFAKLGVNNRQLYAALADNLPTVLSEASALQLVTFFASYSKVGIHDFSVYRAISGELLRARADIAKANQPGSACLPPKVAALDASAVAVLLNCIQKANFDNPHLTRCLLTHLGESRSSMKVKRHNVEPRCKATGHALDGRGSTEVDIEGVSRQPVENQRSQNLCPLQQTRSAISDSEGRAHPSTSGAAHASEAPHTEPSRVLGMAQDISNFRLYHDLGPREVSLTLNALTRLPHPKSLRSAIVAHASKLLSSMNDTDVLITTKALIRLHSKLGQPDAENLFLQIRSRFRAHGCGVRELATLAPALQRLVTLAPQLKNPAKSLLQEIAPRVANRLYKLDNRSLVQLASAIVNLHASEENTTQEILVEISRRLPDLMLDEKIATLHVVHILSRNGVSVAGDIAPFLVRSILDTIEESKDDRPSKWGAAGAKTVVTAAAELRSASSSLMERLLLAVWPTVPLMSVGQRLSVALALLSCCSPVAHTAGGRSIWKTLIGSLVYHQARANAQGHQDTDFSKCQRVLPSASSDYRNSRHADASDAVIAQGTCWDYEDHGPFRETRSLEGGVEFGACRLNGAEPASGACEQSTDKCFHMPLSTVVLGWFLLVANASNTGRPYESGVSPLESFIPNTEWKSLEGSTKATARTDVLEALRRFTEASKETWLAPVRASRCHKVWNIALSSAVTECLLQSFRCNMPVLRVSAADKAALEMYFGQSIVGEIQMTLFVVASEMWQAKVNDCILKEGRILRLKETLGTSSGDAMKVPGGEHIGDALRMLLEGELQRWSSQTYCRRFSCVSEETPQCLPYEDKAFATCFSGDSPPSCPAIYSFPVVGPFVVTAIVDLPYRSTQS</sequence>
<accession>A0A086JD61</accession>
<comment type="caution">
    <text evidence="2">The sequence shown here is derived from an EMBL/GenBank/DDBJ whole genome shotgun (WGS) entry which is preliminary data.</text>
</comment>
<dbReference type="EMBL" id="AHZU02001670">
    <property type="protein sequence ID" value="KFG30079.1"/>
    <property type="molecule type" value="Genomic_DNA"/>
</dbReference>
<name>A0A086JD61_TOXGO</name>
<feature type="region of interest" description="Disordered" evidence="1">
    <location>
        <begin position="355"/>
        <end position="379"/>
    </location>
</feature>
<feature type="region of interest" description="Disordered" evidence="1">
    <location>
        <begin position="187"/>
        <end position="226"/>
    </location>
</feature>
<feature type="compositionally biased region" description="Basic and acidic residues" evidence="1">
    <location>
        <begin position="52"/>
        <end position="66"/>
    </location>
</feature>
<dbReference type="VEuPathDB" id="ToxoDB:TGDOM2_255170"/>
<organism evidence="2 3">
    <name type="scientific">Toxoplasma gondii GAB2-2007-GAL-DOM2</name>
    <dbReference type="NCBI Taxonomy" id="1130820"/>
    <lineage>
        <taxon>Eukaryota</taxon>
        <taxon>Sar</taxon>
        <taxon>Alveolata</taxon>
        <taxon>Apicomplexa</taxon>
        <taxon>Conoidasida</taxon>
        <taxon>Coccidia</taxon>
        <taxon>Eucoccidiorida</taxon>
        <taxon>Eimeriorina</taxon>
        <taxon>Sarcocystidae</taxon>
        <taxon>Toxoplasma</taxon>
    </lineage>
</organism>
<proteinExistence type="predicted"/>
<feature type="region of interest" description="Disordered" evidence="1">
    <location>
        <begin position="51"/>
        <end position="74"/>
    </location>
</feature>
<evidence type="ECO:0000256" key="1">
    <source>
        <dbReference type="SAM" id="MobiDB-lite"/>
    </source>
</evidence>
<dbReference type="OrthoDB" id="2019031at2759"/>
<feature type="region of interest" description="Disordered" evidence="1">
    <location>
        <begin position="253"/>
        <end position="278"/>
    </location>
</feature>
<feature type="region of interest" description="Disordered" evidence="1">
    <location>
        <begin position="705"/>
        <end position="733"/>
    </location>
</feature>
<evidence type="ECO:0000313" key="3">
    <source>
        <dbReference type="Proteomes" id="UP000028837"/>
    </source>
</evidence>
<gene>
    <name evidence="2" type="ORF">TGDOM2_255170</name>
</gene>
<feature type="region of interest" description="Disordered" evidence="1">
    <location>
        <begin position="652"/>
        <end position="677"/>
    </location>
</feature>
<dbReference type="Proteomes" id="UP000028837">
    <property type="component" value="Unassembled WGS sequence"/>
</dbReference>
<evidence type="ECO:0000313" key="2">
    <source>
        <dbReference type="EMBL" id="KFG30079.1"/>
    </source>
</evidence>
<reference evidence="2 3" key="1">
    <citation type="submission" date="2014-02" db="EMBL/GenBank/DDBJ databases">
        <authorList>
            <person name="Sibley D."/>
            <person name="Venepally P."/>
            <person name="Karamycheva S."/>
            <person name="Hadjithomas M."/>
            <person name="Khan A."/>
            <person name="Brunk B."/>
            <person name="Roos D."/>
            <person name="Caler E."/>
            <person name="Lorenzi H."/>
        </authorList>
    </citation>
    <scope>NUCLEOTIDE SEQUENCE [LARGE SCALE GENOMIC DNA]</scope>
    <source>
        <strain evidence="2 3">GAB2-2007-GAL-DOM2</strain>
    </source>
</reference>
<protein>
    <recommendedName>
        <fullName evidence="4">RAP domain-containing protein</fullName>
    </recommendedName>
</protein>